<evidence type="ECO:0000313" key="3">
    <source>
        <dbReference type="EMBL" id="KJD33688.1"/>
    </source>
</evidence>
<sequence>MRIDAHQHFWIFNPVRDSWIDDSMLVIRKDFLPKDLKPILKANNIDGCIAVQADQSEKETNFLLECALNNPFIKGVVGWVDLCNENVEERLKHFTQNKLFKGVRHIVQAETEDFVLRNDFLNGISKLSKYNLVYDILVFPNQLENVIKMVAKFPEQEFVLDHIAKPKISEGLIANTNWKTNIKRLASYKNVSCKVSGMITETQDFKWEEKDFYEFLNVVVEAFGTDRLLFGSDWPVCLLAGEYQDVLQIIEQYFSAFSKEDVSKIMGDNAVRIYKLNN</sequence>
<proteinExistence type="inferred from homology"/>
<dbReference type="GO" id="GO:0016787">
    <property type="term" value="F:hydrolase activity"/>
    <property type="evidence" value="ECO:0007669"/>
    <property type="project" value="UniProtKB-KW"/>
</dbReference>
<comment type="caution">
    <text evidence="3">The sequence shown here is derived from an EMBL/GenBank/DDBJ whole genome shotgun (WGS) entry which is preliminary data.</text>
</comment>
<dbReference type="InterPro" id="IPR006680">
    <property type="entry name" value="Amidohydro-rel"/>
</dbReference>
<dbReference type="InterPro" id="IPR032466">
    <property type="entry name" value="Metal_Hydrolase"/>
</dbReference>
<dbReference type="SUPFAM" id="SSF51556">
    <property type="entry name" value="Metallo-dependent hydrolases"/>
    <property type="match status" value="1"/>
</dbReference>
<evidence type="ECO:0000313" key="4">
    <source>
        <dbReference type="Proteomes" id="UP000032578"/>
    </source>
</evidence>
<reference evidence="3 4" key="1">
    <citation type="submission" date="2014-11" db="EMBL/GenBank/DDBJ databases">
        <title>Tamlana sedimentorum sp. nov., isolated from shallow sand sediments of the Sea of Japan.</title>
        <authorList>
            <person name="Romanenko L.A."/>
        </authorList>
    </citation>
    <scope>NUCLEOTIDE SEQUENCE [LARGE SCALE GENOMIC DNA]</scope>
    <source>
        <strain evidence="3 4">JCM 19808</strain>
    </source>
</reference>
<protein>
    <submittedName>
        <fullName evidence="3">Amidohydrolase</fullName>
    </submittedName>
</protein>
<dbReference type="RefSeq" id="WP_044633550.1">
    <property type="nucleotide sequence ID" value="NZ_JTDW01000013.1"/>
</dbReference>
<evidence type="ECO:0000259" key="2">
    <source>
        <dbReference type="Pfam" id="PF04909"/>
    </source>
</evidence>
<keyword evidence="4" id="KW-1185">Reference proteome</keyword>
<dbReference type="Gene3D" id="3.20.20.140">
    <property type="entry name" value="Metal-dependent hydrolases"/>
    <property type="match status" value="1"/>
</dbReference>
<dbReference type="Pfam" id="PF04909">
    <property type="entry name" value="Amidohydro_2"/>
    <property type="match status" value="1"/>
</dbReference>
<organism evidence="3 4">
    <name type="scientific">Neotamlana sedimentorum</name>
    <dbReference type="NCBI Taxonomy" id="1435349"/>
    <lineage>
        <taxon>Bacteria</taxon>
        <taxon>Pseudomonadati</taxon>
        <taxon>Bacteroidota</taxon>
        <taxon>Flavobacteriia</taxon>
        <taxon>Flavobacteriales</taxon>
        <taxon>Flavobacteriaceae</taxon>
        <taxon>Neotamlana</taxon>
    </lineage>
</organism>
<dbReference type="PATRIC" id="fig|1435349.4.peg.773"/>
<evidence type="ECO:0000256" key="1">
    <source>
        <dbReference type="ARBA" id="ARBA00038310"/>
    </source>
</evidence>
<dbReference type="STRING" id="1435349.PW52_13755"/>
<dbReference type="InterPro" id="IPR052350">
    <property type="entry name" value="Metallo-dep_Lactonases"/>
</dbReference>
<dbReference type="Proteomes" id="UP000032578">
    <property type="component" value="Unassembled WGS sequence"/>
</dbReference>
<dbReference type="OrthoDB" id="5450317at2"/>
<gene>
    <name evidence="3" type="ORF">PW52_13755</name>
</gene>
<keyword evidence="3" id="KW-0378">Hydrolase</keyword>
<accession>A0A0D7W4Q2</accession>
<dbReference type="PANTHER" id="PTHR43569:SF2">
    <property type="entry name" value="AMIDOHYDROLASE-RELATED DOMAIN-CONTAINING PROTEIN"/>
    <property type="match status" value="1"/>
</dbReference>
<dbReference type="AlphaFoldDB" id="A0A0D7W4Q2"/>
<dbReference type="PANTHER" id="PTHR43569">
    <property type="entry name" value="AMIDOHYDROLASE"/>
    <property type="match status" value="1"/>
</dbReference>
<dbReference type="EMBL" id="JTDW01000013">
    <property type="protein sequence ID" value="KJD33688.1"/>
    <property type="molecule type" value="Genomic_DNA"/>
</dbReference>
<comment type="similarity">
    <text evidence="1">Belongs to the metallo-dependent hydrolases superfamily.</text>
</comment>
<name>A0A0D7W4Q2_9FLAO</name>
<feature type="domain" description="Amidohydrolase-related" evidence="2">
    <location>
        <begin position="3"/>
        <end position="276"/>
    </location>
</feature>